<evidence type="ECO:0000313" key="9">
    <source>
        <dbReference type="EMBL" id="RUO45414.1"/>
    </source>
</evidence>
<feature type="domain" description="Major facilitator superfamily (MFS) profile" evidence="8">
    <location>
        <begin position="13"/>
        <end position="391"/>
    </location>
</feature>
<evidence type="ECO:0000256" key="3">
    <source>
        <dbReference type="ARBA" id="ARBA00022475"/>
    </source>
</evidence>
<comment type="subcellular location">
    <subcellularLocation>
        <location evidence="1">Cell membrane</location>
        <topology evidence="1">Multi-pass membrane protein</topology>
    </subcellularLocation>
</comment>
<keyword evidence="6 7" id="KW-0472">Membrane</keyword>
<sequence length="459" mass="49132">MSQQTLNQTEKRAAVALASVFGIRMLGLFLIMPVLAIYARDYPDYSAFLMGATLGAYGLTQALLQIPMGMLSDRWGRRPVIILGLLVFILGSVVAAQADSLLGVAIGRAIQGLGAVAAAILALAADVSREQQRTKVMAIIGMCIGLAFAVAMVAGPLLGSWLGLAGIFWFTAATGVLGIVVLVASVPQVQTQTARRDALPVASELRSLLKHGQLWQLNVGVFVLHAVLTAWFITLPTQLQQAGFEPATHAWFYLPTLVASIAVMVPMIIRSSRTDNQVFWFRLALLMLCIGVALADMLGASAVVLVAALVIFFAGFNYLEASLPSFLTRIAPAGSKGSASGLYATSQFLGAFIGGSTGGWVLQTYQSTGLGILSLTLLGCWLVLTLWMKNPKAVTNVALNLGHLAETQRSELNQRLLQVTGVEEVRYAPDDQISYLKVDKKQYDEETVQGLLQAHEPAK</sequence>
<feature type="transmembrane region" description="Helical" evidence="7">
    <location>
        <begin position="80"/>
        <end position="98"/>
    </location>
</feature>
<keyword evidence="3" id="KW-1003">Cell membrane</keyword>
<feature type="transmembrane region" description="Helical" evidence="7">
    <location>
        <begin position="214"/>
        <end position="235"/>
    </location>
</feature>
<accession>A0AA94EHG3</accession>
<dbReference type="Gene3D" id="3.30.70.100">
    <property type="match status" value="1"/>
</dbReference>
<dbReference type="InterPro" id="IPR005829">
    <property type="entry name" value="Sugar_transporter_CS"/>
</dbReference>
<dbReference type="RefSeq" id="WP_126819687.1">
    <property type="nucleotide sequence ID" value="NZ_PIPS01000001.1"/>
</dbReference>
<reference evidence="10" key="1">
    <citation type="journal article" date="2018" name="Front. Microbiol.">
        <title>Genome-Based Analysis Reveals the Taxonomy and Diversity of the Family Idiomarinaceae.</title>
        <authorList>
            <person name="Liu Y."/>
            <person name="Lai Q."/>
            <person name="Shao Z."/>
        </authorList>
    </citation>
    <scope>NUCLEOTIDE SEQUENCE [LARGE SCALE GENOMIC DNA]</scope>
    <source>
        <strain evidence="10">SN-14</strain>
    </source>
</reference>
<dbReference type="PANTHER" id="PTHR23517:SF2">
    <property type="entry name" value="MULTIDRUG RESISTANCE PROTEIN MDTH"/>
    <property type="match status" value="1"/>
</dbReference>
<keyword evidence="4 7" id="KW-0812">Transmembrane</keyword>
<dbReference type="AlphaFoldDB" id="A0AA94EHG3"/>
<dbReference type="SUPFAM" id="SSF103473">
    <property type="entry name" value="MFS general substrate transporter"/>
    <property type="match status" value="1"/>
</dbReference>
<evidence type="ECO:0000256" key="5">
    <source>
        <dbReference type="ARBA" id="ARBA00022989"/>
    </source>
</evidence>
<feature type="transmembrane region" description="Helical" evidence="7">
    <location>
        <begin position="278"/>
        <end position="295"/>
    </location>
</feature>
<name>A0AA94EHG3_9GAMM</name>
<protein>
    <submittedName>
        <fullName evidence="9">MFS transporter</fullName>
    </submittedName>
</protein>
<dbReference type="GO" id="GO:0022857">
    <property type="term" value="F:transmembrane transporter activity"/>
    <property type="evidence" value="ECO:0007669"/>
    <property type="project" value="InterPro"/>
</dbReference>
<keyword evidence="2" id="KW-0813">Transport</keyword>
<feature type="transmembrane region" description="Helical" evidence="7">
    <location>
        <begin position="368"/>
        <end position="387"/>
    </location>
</feature>
<evidence type="ECO:0000256" key="1">
    <source>
        <dbReference type="ARBA" id="ARBA00004651"/>
    </source>
</evidence>
<keyword evidence="10" id="KW-1185">Reference proteome</keyword>
<dbReference type="InterPro" id="IPR011701">
    <property type="entry name" value="MFS"/>
</dbReference>
<dbReference type="CDD" id="cd17472">
    <property type="entry name" value="MFS_YajR_like"/>
    <property type="match status" value="1"/>
</dbReference>
<gene>
    <name evidence="9" type="ORF">CWE23_05255</name>
</gene>
<proteinExistence type="predicted"/>
<organism evidence="9 10">
    <name type="scientific">Idiomarina aquatica</name>
    <dbReference type="NCBI Taxonomy" id="1327752"/>
    <lineage>
        <taxon>Bacteria</taxon>
        <taxon>Pseudomonadati</taxon>
        <taxon>Pseudomonadota</taxon>
        <taxon>Gammaproteobacteria</taxon>
        <taxon>Alteromonadales</taxon>
        <taxon>Idiomarinaceae</taxon>
        <taxon>Idiomarina</taxon>
    </lineage>
</organism>
<evidence type="ECO:0000256" key="4">
    <source>
        <dbReference type="ARBA" id="ARBA00022692"/>
    </source>
</evidence>
<dbReference type="EMBL" id="PIPS01000001">
    <property type="protein sequence ID" value="RUO45414.1"/>
    <property type="molecule type" value="Genomic_DNA"/>
</dbReference>
<feature type="transmembrane region" description="Helical" evidence="7">
    <location>
        <begin position="250"/>
        <end position="269"/>
    </location>
</feature>
<evidence type="ECO:0000259" key="8">
    <source>
        <dbReference type="PROSITE" id="PS50850"/>
    </source>
</evidence>
<feature type="transmembrane region" description="Helical" evidence="7">
    <location>
        <begin position="45"/>
        <end position="68"/>
    </location>
</feature>
<feature type="transmembrane region" description="Helical" evidence="7">
    <location>
        <begin position="340"/>
        <end position="362"/>
    </location>
</feature>
<dbReference type="GO" id="GO:0005886">
    <property type="term" value="C:plasma membrane"/>
    <property type="evidence" value="ECO:0007669"/>
    <property type="project" value="UniProtKB-SubCell"/>
</dbReference>
<feature type="transmembrane region" description="Helical" evidence="7">
    <location>
        <begin position="104"/>
        <end position="124"/>
    </location>
</feature>
<dbReference type="Pfam" id="PF07690">
    <property type="entry name" value="MFS_1"/>
    <property type="match status" value="1"/>
</dbReference>
<dbReference type="PROSITE" id="PS00216">
    <property type="entry name" value="SUGAR_TRANSPORT_1"/>
    <property type="match status" value="1"/>
</dbReference>
<feature type="transmembrane region" description="Helical" evidence="7">
    <location>
        <begin position="161"/>
        <end position="186"/>
    </location>
</feature>
<feature type="transmembrane region" description="Helical" evidence="7">
    <location>
        <begin position="136"/>
        <end position="155"/>
    </location>
</feature>
<evidence type="ECO:0000256" key="7">
    <source>
        <dbReference type="SAM" id="Phobius"/>
    </source>
</evidence>
<dbReference type="InterPro" id="IPR050171">
    <property type="entry name" value="MFS_Transporters"/>
</dbReference>
<feature type="transmembrane region" description="Helical" evidence="7">
    <location>
        <begin position="301"/>
        <end position="319"/>
    </location>
</feature>
<comment type="caution">
    <text evidence="9">The sequence shown here is derived from an EMBL/GenBank/DDBJ whole genome shotgun (WGS) entry which is preliminary data.</text>
</comment>
<evidence type="ECO:0000256" key="2">
    <source>
        <dbReference type="ARBA" id="ARBA00022448"/>
    </source>
</evidence>
<dbReference type="InterPro" id="IPR020846">
    <property type="entry name" value="MFS_dom"/>
</dbReference>
<dbReference type="PROSITE" id="PS50850">
    <property type="entry name" value="MFS"/>
    <property type="match status" value="1"/>
</dbReference>
<evidence type="ECO:0000313" key="10">
    <source>
        <dbReference type="Proteomes" id="UP000286680"/>
    </source>
</evidence>
<dbReference type="PANTHER" id="PTHR23517">
    <property type="entry name" value="RESISTANCE PROTEIN MDTM, PUTATIVE-RELATED-RELATED"/>
    <property type="match status" value="1"/>
</dbReference>
<dbReference type="Proteomes" id="UP000286680">
    <property type="component" value="Unassembled WGS sequence"/>
</dbReference>
<feature type="transmembrane region" description="Helical" evidence="7">
    <location>
        <begin position="12"/>
        <end position="39"/>
    </location>
</feature>
<dbReference type="Gene3D" id="1.20.1250.20">
    <property type="entry name" value="MFS general substrate transporter like domains"/>
    <property type="match status" value="1"/>
</dbReference>
<dbReference type="InterPro" id="IPR036259">
    <property type="entry name" value="MFS_trans_sf"/>
</dbReference>
<keyword evidence="5 7" id="KW-1133">Transmembrane helix</keyword>
<evidence type="ECO:0000256" key="6">
    <source>
        <dbReference type="ARBA" id="ARBA00023136"/>
    </source>
</evidence>